<dbReference type="PANTHER" id="PTHR43744:SF12">
    <property type="entry name" value="ABC TRANSPORTER PERMEASE PROTEIN MG189-RELATED"/>
    <property type="match status" value="1"/>
</dbReference>
<dbReference type="EMBL" id="JAKNDE010000006">
    <property type="protein sequence ID" value="MCG5033195.1"/>
    <property type="molecule type" value="Genomic_DNA"/>
</dbReference>
<keyword evidence="4 7" id="KW-0812">Transmembrane</keyword>
<protein>
    <submittedName>
        <fullName evidence="9">Carbohydrate ABC transporter permease</fullName>
    </submittedName>
</protein>
<feature type="domain" description="ABC transmembrane type-1" evidence="8">
    <location>
        <begin position="71"/>
        <end position="267"/>
    </location>
</feature>
<reference evidence="9" key="1">
    <citation type="submission" date="2022-01" db="EMBL/GenBank/DDBJ databases">
        <title>Collection of gut derived symbiotic bacterial strains cultured from healthy donors.</title>
        <authorList>
            <person name="Lin H."/>
            <person name="Kohout C."/>
            <person name="Waligurski E."/>
            <person name="Pamer E.G."/>
        </authorList>
    </citation>
    <scope>NUCLEOTIDE SEQUENCE</scope>
    <source>
        <strain evidence="9">DFI.1.11</strain>
    </source>
</reference>
<feature type="transmembrane region" description="Helical" evidence="7">
    <location>
        <begin position="149"/>
        <end position="167"/>
    </location>
</feature>
<dbReference type="GO" id="GO:0005886">
    <property type="term" value="C:plasma membrane"/>
    <property type="evidence" value="ECO:0007669"/>
    <property type="project" value="UniProtKB-SubCell"/>
</dbReference>
<evidence type="ECO:0000256" key="3">
    <source>
        <dbReference type="ARBA" id="ARBA00022475"/>
    </source>
</evidence>
<comment type="subcellular location">
    <subcellularLocation>
        <location evidence="1 7">Cell membrane</location>
        <topology evidence="1 7">Multi-pass membrane protein</topology>
    </subcellularLocation>
</comment>
<dbReference type="CDD" id="cd06261">
    <property type="entry name" value="TM_PBP2"/>
    <property type="match status" value="1"/>
</dbReference>
<dbReference type="RefSeq" id="WP_237971601.1">
    <property type="nucleotide sequence ID" value="NZ_JAKNDE010000006.1"/>
</dbReference>
<comment type="caution">
    <text evidence="9">The sequence shown here is derived from an EMBL/GenBank/DDBJ whole genome shotgun (WGS) entry which is preliminary data.</text>
</comment>
<feature type="transmembrane region" description="Helical" evidence="7">
    <location>
        <begin position="188"/>
        <end position="210"/>
    </location>
</feature>
<feature type="transmembrane region" description="Helical" evidence="7">
    <location>
        <begin position="246"/>
        <end position="267"/>
    </location>
</feature>
<evidence type="ECO:0000256" key="1">
    <source>
        <dbReference type="ARBA" id="ARBA00004651"/>
    </source>
</evidence>
<evidence type="ECO:0000256" key="6">
    <source>
        <dbReference type="ARBA" id="ARBA00023136"/>
    </source>
</evidence>
<keyword evidence="2 7" id="KW-0813">Transport</keyword>
<evidence type="ECO:0000313" key="10">
    <source>
        <dbReference type="Proteomes" id="UP001200089"/>
    </source>
</evidence>
<proteinExistence type="inferred from homology"/>
<accession>A0AAW5CHN5</accession>
<feature type="transmembrane region" description="Helical" evidence="7">
    <location>
        <begin position="70"/>
        <end position="94"/>
    </location>
</feature>
<dbReference type="SUPFAM" id="SSF161098">
    <property type="entry name" value="MetI-like"/>
    <property type="match status" value="1"/>
</dbReference>
<dbReference type="InterPro" id="IPR035906">
    <property type="entry name" value="MetI-like_sf"/>
</dbReference>
<dbReference type="AlphaFoldDB" id="A0AAW5CHN5"/>
<feature type="transmembrane region" description="Helical" evidence="7">
    <location>
        <begin position="106"/>
        <end position="129"/>
    </location>
</feature>
<keyword evidence="5 7" id="KW-1133">Transmembrane helix</keyword>
<evidence type="ECO:0000256" key="2">
    <source>
        <dbReference type="ARBA" id="ARBA00022448"/>
    </source>
</evidence>
<dbReference type="GO" id="GO:0055085">
    <property type="term" value="P:transmembrane transport"/>
    <property type="evidence" value="ECO:0007669"/>
    <property type="project" value="InterPro"/>
</dbReference>
<organism evidence="9 10">
    <name type="scientific">Blautia massiliensis</name>
    <name type="common">ex Durand et al. 2017</name>
    <dbReference type="NCBI Taxonomy" id="1737424"/>
    <lineage>
        <taxon>Bacteria</taxon>
        <taxon>Bacillati</taxon>
        <taxon>Bacillota</taxon>
        <taxon>Clostridia</taxon>
        <taxon>Lachnospirales</taxon>
        <taxon>Lachnospiraceae</taxon>
        <taxon>Blautia</taxon>
    </lineage>
</organism>
<evidence type="ECO:0000256" key="7">
    <source>
        <dbReference type="RuleBase" id="RU363032"/>
    </source>
</evidence>
<evidence type="ECO:0000256" key="5">
    <source>
        <dbReference type="ARBA" id="ARBA00022989"/>
    </source>
</evidence>
<feature type="transmembrane region" description="Helical" evidence="7">
    <location>
        <begin position="12"/>
        <end position="36"/>
    </location>
</feature>
<dbReference type="PANTHER" id="PTHR43744">
    <property type="entry name" value="ABC TRANSPORTER PERMEASE PROTEIN MG189-RELATED-RELATED"/>
    <property type="match status" value="1"/>
</dbReference>
<dbReference type="Gene3D" id="1.10.3720.10">
    <property type="entry name" value="MetI-like"/>
    <property type="match status" value="1"/>
</dbReference>
<keyword evidence="3" id="KW-1003">Cell membrane</keyword>
<gene>
    <name evidence="9" type="ORF">L0P48_06155</name>
</gene>
<evidence type="ECO:0000313" key="9">
    <source>
        <dbReference type="EMBL" id="MCG5033195.1"/>
    </source>
</evidence>
<comment type="similarity">
    <text evidence="7">Belongs to the binding-protein-dependent transport system permease family.</text>
</comment>
<evidence type="ECO:0000256" key="4">
    <source>
        <dbReference type="ARBA" id="ARBA00022692"/>
    </source>
</evidence>
<name>A0AAW5CHN5_9FIRM</name>
<keyword evidence="6 7" id="KW-0472">Membrane</keyword>
<dbReference type="InterPro" id="IPR000515">
    <property type="entry name" value="MetI-like"/>
</dbReference>
<sequence>MNNKRTPLNSFIIAVIAILLTILIAGPFVFMILTTFKQIGEVMRFPPKLLPDSFYLQNYVKALHSYIPRAFLNSLFVSAMSVIVTLLLSLPAAYAFSRLKFPGRNFFFMLTLSTMMIPQGLLVVPMFNIMKNMPLASSEYGWIDTFPGLIFPFLSIGFITFYVRQYFLGIPRSLDEAARIDGANKLQVFFMVILPLAKPALSLAVIFSFMNKWNDYLWPMAIIRSENHYTIQIAIKMFQGQFNTDWPMMLTGATVSVIPILILYVAFQKGFEQGLSGASAGMKE</sequence>
<dbReference type="Proteomes" id="UP001200089">
    <property type="component" value="Unassembled WGS sequence"/>
</dbReference>
<dbReference type="Pfam" id="PF00528">
    <property type="entry name" value="BPD_transp_1"/>
    <property type="match status" value="1"/>
</dbReference>
<dbReference type="PROSITE" id="PS50928">
    <property type="entry name" value="ABC_TM1"/>
    <property type="match status" value="1"/>
</dbReference>
<evidence type="ECO:0000259" key="8">
    <source>
        <dbReference type="PROSITE" id="PS50928"/>
    </source>
</evidence>